<dbReference type="Proteomes" id="UP001266305">
    <property type="component" value="Unassembled WGS sequence"/>
</dbReference>
<evidence type="ECO:0000256" key="1">
    <source>
        <dbReference type="SAM" id="MobiDB-lite"/>
    </source>
</evidence>
<feature type="non-terminal residue" evidence="2">
    <location>
        <position position="55"/>
    </location>
</feature>
<evidence type="ECO:0000313" key="3">
    <source>
        <dbReference type="Proteomes" id="UP001266305"/>
    </source>
</evidence>
<accession>A0ABQ9UA38</accession>
<reference evidence="2 3" key="1">
    <citation type="submission" date="2023-05" db="EMBL/GenBank/DDBJ databases">
        <title>B98-5 Cell Line De Novo Hybrid Assembly: An Optical Mapping Approach.</title>
        <authorList>
            <person name="Kananen K."/>
            <person name="Auerbach J.A."/>
            <person name="Kautto E."/>
            <person name="Blachly J.S."/>
        </authorList>
    </citation>
    <scope>NUCLEOTIDE SEQUENCE [LARGE SCALE GENOMIC DNA]</scope>
    <source>
        <strain evidence="2">B95-8</strain>
        <tissue evidence="2">Cell line</tissue>
    </source>
</reference>
<feature type="non-terminal residue" evidence="2">
    <location>
        <position position="1"/>
    </location>
</feature>
<dbReference type="EMBL" id="JASSZA010000014">
    <property type="protein sequence ID" value="KAK2093919.1"/>
    <property type="molecule type" value="Genomic_DNA"/>
</dbReference>
<proteinExistence type="predicted"/>
<keyword evidence="3" id="KW-1185">Reference proteome</keyword>
<protein>
    <submittedName>
        <fullName evidence="2">Uncharacterized protein</fullName>
    </submittedName>
</protein>
<feature type="region of interest" description="Disordered" evidence="1">
    <location>
        <begin position="1"/>
        <end position="55"/>
    </location>
</feature>
<organism evidence="2 3">
    <name type="scientific">Saguinus oedipus</name>
    <name type="common">Cotton-top tamarin</name>
    <name type="synonym">Oedipomidas oedipus</name>
    <dbReference type="NCBI Taxonomy" id="9490"/>
    <lineage>
        <taxon>Eukaryota</taxon>
        <taxon>Metazoa</taxon>
        <taxon>Chordata</taxon>
        <taxon>Craniata</taxon>
        <taxon>Vertebrata</taxon>
        <taxon>Euteleostomi</taxon>
        <taxon>Mammalia</taxon>
        <taxon>Eutheria</taxon>
        <taxon>Euarchontoglires</taxon>
        <taxon>Primates</taxon>
        <taxon>Haplorrhini</taxon>
        <taxon>Platyrrhini</taxon>
        <taxon>Cebidae</taxon>
        <taxon>Callitrichinae</taxon>
        <taxon>Saguinus</taxon>
    </lineage>
</organism>
<comment type="caution">
    <text evidence="2">The sequence shown here is derived from an EMBL/GenBank/DDBJ whole genome shotgun (WGS) entry which is preliminary data.</text>
</comment>
<sequence>FASRLRGGPAHDDTGELQVPSCSGARRELAPAPPPAWAPAPGPAFGPLPLGLPRR</sequence>
<feature type="compositionally biased region" description="Pro residues" evidence="1">
    <location>
        <begin position="31"/>
        <end position="46"/>
    </location>
</feature>
<evidence type="ECO:0000313" key="2">
    <source>
        <dbReference type="EMBL" id="KAK2093919.1"/>
    </source>
</evidence>
<gene>
    <name evidence="2" type="ORF">P7K49_027657</name>
</gene>
<name>A0ABQ9UA38_SAGOE</name>